<dbReference type="RefSeq" id="WP_137099354.1">
    <property type="nucleotide sequence ID" value="NZ_CP039865.1"/>
</dbReference>
<feature type="region of interest" description="Disordered" evidence="1">
    <location>
        <begin position="129"/>
        <end position="163"/>
    </location>
</feature>
<accession>A0A4D7QPD7</accession>
<evidence type="ECO:0000256" key="1">
    <source>
        <dbReference type="SAM" id="MobiDB-lite"/>
    </source>
</evidence>
<organism evidence="3 4">
    <name type="scientific">Phreatobacter aquaticus</name>
    <dbReference type="NCBI Taxonomy" id="2570229"/>
    <lineage>
        <taxon>Bacteria</taxon>
        <taxon>Pseudomonadati</taxon>
        <taxon>Pseudomonadota</taxon>
        <taxon>Alphaproteobacteria</taxon>
        <taxon>Hyphomicrobiales</taxon>
        <taxon>Phreatobacteraceae</taxon>
        <taxon>Phreatobacter</taxon>
    </lineage>
</organism>
<dbReference type="OrthoDB" id="8480300at2"/>
<sequence length="163" mass="17648">MCLPSPTRTRSLVLAVLASATLAAPAFANEICEAEFKPMIEAHQRVMQQTQAAIPRTRPTTFEQARANAQRACSALTTAQASFERLKTWVTNNADFCRLPEQIVNDVTTGTTNVSRNRTQACNGVAQLERQRRQAEAGGGGANPFAPNAGRRPQLDLRTPGAL</sequence>
<protein>
    <recommendedName>
        <fullName evidence="5">UrcA family protein</fullName>
    </recommendedName>
</protein>
<gene>
    <name evidence="3" type="ORF">E8L99_09780</name>
</gene>
<proteinExistence type="predicted"/>
<evidence type="ECO:0008006" key="5">
    <source>
        <dbReference type="Google" id="ProtNLM"/>
    </source>
</evidence>
<dbReference type="Proteomes" id="UP000298588">
    <property type="component" value="Chromosome"/>
</dbReference>
<evidence type="ECO:0000313" key="4">
    <source>
        <dbReference type="Proteomes" id="UP000298588"/>
    </source>
</evidence>
<evidence type="ECO:0000256" key="2">
    <source>
        <dbReference type="SAM" id="SignalP"/>
    </source>
</evidence>
<dbReference type="KEGG" id="paqt:E8L99_09780"/>
<evidence type="ECO:0000313" key="3">
    <source>
        <dbReference type="EMBL" id="QCK86022.1"/>
    </source>
</evidence>
<feature type="signal peptide" evidence="2">
    <location>
        <begin position="1"/>
        <end position="28"/>
    </location>
</feature>
<dbReference type="EMBL" id="CP039865">
    <property type="protein sequence ID" value="QCK86022.1"/>
    <property type="molecule type" value="Genomic_DNA"/>
</dbReference>
<dbReference type="AlphaFoldDB" id="A0A4D7QPD7"/>
<feature type="chain" id="PRO_5020565017" description="UrcA family protein" evidence="2">
    <location>
        <begin position="29"/>
        <end position="163"/>
    </location>
</feature>
<keyword evidence="2" id="KW-0732">Signal</keyword>
<reference evidence="3 4" key="1">
    <citation type="submission" date="2019-04" db="EMBL/GenBank/DDBJ databases">
        <title>Phreatobacter aquaticus sp. nov.</title>
        <authorList>
            <person name="Choi A."/>
            <person name="Baek K."/>
        </authorList>
    </citation>
    <scope>NUCLEOTIDE SEQUENCE [LARGE SCALE GENOMIC DNA]</scope>
    <source>
        <strain evidence="3 4">NMCR1094</strain>
    </source>
</reference>
<keyword evidence="4" id="KW-1185">Reference proteome</keyword>
<name>A0A4D7QPD7_9HYPH</name>